<dbReference type="Pfam" id="PF13115">
    <property type="entry name" value="YtkA"/>
    <property type="match status" value="1"/>
</dbReference>
<dbReference type="AlphaFoldDB" id="A0A5B0GM01"/>
<keyword evidence="1" id="KW-0732">Signal</keyword>
<comment type="caution">
    <text evidence="3">The sequence shown here is derived from an EMBL/GenBank/DDBJ whole genome shotgun (WGS) entry which is preliminary data.</text>
</comment>
<sequence>MQKLLKQFLIAFILSCGFCTAFGEQAPANLNLALTQQTSTGKYVVALEPPKPGVYIGQIQTWRITLRDASGQLVRGAMIDVSGGMPQHGHGLPTQPQVVQEQGDAGHYLLEGMKFSMTGWWTIKLEVKSPIGTDVVTFNVVLPPSSS</sequence>
<reference evidence="3 4" key="1">
    <citation type="submission" date="2019-08" db="EMBL/GenBank/DDBJ databases">
        <title>Paraburkholderia sp. DCY113.</title>
        <authorList>
            <person name="Kang J."/>
        </authorList>
    </citation>
    <scope>NUCLEOTIDE SEQUENCE [LARGE SCALE GENOMIC DNA]</scope>
    <source>
        <strain evidence="3 4">DCY113</strain>
    </source>
</reference>
<dbReference type="InterPro" id="IPR032693">
    <property type="entry name" value="YtkA-like_dom"/>
</dbReference>
<proteinExistence type="predicted"/>
<dbReference type="EMBL" id="VTUZ01000032">
    <property type="protein sequence ID" value="KAA1003845.1"/>
    <property type="molecule type" value="Genomic_DNA"/>
</dbReference>
<dbReference type="Proteomes" id="UP000325273">
    <property type="component" value="Unassembled WGS sequence"/>
</dbReference>
<evidence type="ECO:0000256" key="1">
    <source>
        <dbReference type="SAM" id="SignalP"/>
    </source>
</evidence>
<name>A0A5B0GM01_9BURK</name>
<feature type="signal peptide" evidence="1">
    <location>
        <begin position="1"/>
        <end position="21"/>
    </location>
</feature>
<protein>
    <submittedName>
        <fullName evidence="3">FixH family protein</fullName>
    </submittedName>
</protein>
<evidence type="ECO:0000313" key="4">
    <source>
        <dbReference type="Proteomes" id="UP000325273"/>
    </source>
</evidence>
<accession>A0A5B0GM01</accession>
<dbReference type="RefSeq" id="WP_149674249.1">
    <property type="nucleotide sequence ID" value="NZ_VTUZ01000032.1"/>
</dbReference>
<evidence type="ECO:0000313" key="3">
    <source>
        <dbReference type="EMBL" id="KAA1003845.1"/>
    </source>
</evidence>
<feature type="chain" id="PRO_5022716239" evidence="1">
    <location>
        <begin position="22"/>
        <end position="147"/>
    </location>
</feature>
<organism evidence="3 4">
    <name type="scientific">Paraburkholderia panacisoli</name>
    <dbReference type="NCBI Taxonomy" id="2603818"/>
    <lineage>
        <taxon>Bacteria</taxon>
        <taxon>Pseudomonadati</taxon>
        <taxon>Pseudomonadota</taxon>
        <taxon>Betaproteobacteria</taxon>
        <taxon>Burkholderiales</taxon>
        <taxon>Burkholderiaceae</taxon>
        <taxon>Paraburkholderia</taxon>
    </lineage>
</organism>
<evidence type="ECO:0000259" key="2">
    <source>
        <dbReference type="Pfam" id="PF13115"/>
    </source>
</evidence>
<feature type="domain" description="YtkA-like" evidence="2">
    <location>
        <begin position="43"/>
        <end position="125"/>
    </location>
</feature>
<keyword evidence="4" id="KW-1185">Reference proteome</keyword>
<gene>
    <name evidence="3" type="ORF">FVF58_34765</name>
</gene>